<dbReference type="GO" id="GO:0005634">
    <property type="term" value="C:nucleus"/>
    <property type="evidence" value="ECO:0007669"/>
    <property type="project" value="UniProtKB-SubCell"/>
</dbReference>
<dbReference type="AlphaFoldDB" id="A0A137P565"/>
<evidence type="ECO:0000256" key="7">
    <source>
        <dbReference type="ARBA" id="ARBA00023211"/>
    </source>
</evidence>
<keyword evidence="3 8" id="KW-0540">Nuclease</keyword>
<organism evidence="10 11">
    <name type="scientific">Conidiobolus coronatus (strain ATCC 28846 / CBS 209.66 / NRRL 28638)</name>
    <name type="common">Delacroixia coronata</name>
    <dbReference type="NCBI Taxonomy" id="796925"/>
    <lineage>
        <taxon>Eukaryota</taxon>
        <taxon>Fungi</taxon>
        <taxon>Fungi incertae sedis</taxon>
        <taxon>Zoopagomycota</taxon>
        <taxon>Entomophthoromycotina</taxon>
        <taxon>Entomophthoromycetes</taxon>
        <taxon>Entomophthorales</taxon>
        <taxon>Ancylistaceae</taxon>
        <taxon>Conidiobolus</taxon>
    </lineage>
</organism>
<keyword evidence="8" id="KW-0234">DNA repair</keyword>
<dbReference type="GO" id="GO:0004528">
    <property type="term" value="F:phosphodiesterase I activity"/>
    <property type="evidence" value="ECO:0007669"/>
    <property type="project" value="UniProtKB-EC"/>
</dbReference>
<reference evidence="10 11" key="1">
    <citation type="journal article" date="2015" name="Genome Biol. Evol.">
        <title>Phylogenomic analyses indicate that early fungi evolved digesting cell walls of algal ancestors of land plants.</title>
        <authorList>
            <person name="Chang Y."/>
            <person name="Wang S."/>
            <person name="Sekimoto S."/>
            <person name="Aerts A.L."/>
            <person name="Choi C."/>
            <person name="Clum A."/>
            <person name="LaButti K.M."/>
            <person name="Lindquist E.A."/>
            <person name="Yee Ngan C."/>
            <person name="Ohm R.A."/>
            <person name="Salamov A.A."/>
            <person name="Grigoriev I.V."/>
            <person name="Spatafora J.W."/>
            <person name="Berbee M.L."/>
        </authorList>
    </citation>
    <scope>NUCLEOTIDE SEQUENCE [LARGE SCALE GENOMIC DNA]</scope>
    <source>
        <strain evidence="10 11">NRRL 28638</strain>
    </source>
</reference>
<keyword evidence="5 8" id="KW-0378">Hydrolase</keyword>
<dbReference type="InterPro" id="IPR011856">
    <property type="entry name" value="tRNA_endonuc-like_dom_sf"/>
</dbReference>
<accession>A0A137P565</accession>
<comment type="function">
    <text evidence="8">Nuclease required for the repair of DNA interstrand cross-links (ICL). Acts as a 5'-3' exonuclease that anchors at a cut end of DNA and cleaves DNA successively at every third nucleotide, allowing to excise an ICL from one strand through flanking incisions.</text>
</comment>
<dbReference type="GO" id="GO:0070336">
    <property type="term" value="F:flap-structured DNA binding"/>
    <property type="evidence" value="ECO:0007669"/>
    <property type="project" value="TreeGrafter"/>
</dbReference>
<evidence type="ECO:0000256" key="5">
    <source>
        <dbReference type="ARBA" id="ARBA00022801"/>
    </source>
</evidence>
<keyword evidence="6 8" id="KW-0460">Magnesium</keyword>
<name>A0A137P565_CONC2</name>
<evidence type="ECO:0000313" key="10">
    <source>
        <dbReference type="EMBL" id="KXN70148.1"/>
    </source>
</evidence>
<dbReference type="PANTHER" id="PTHR15749:SF4">
    <property type="entry name" value="FANCONI-ASSOCIATED NUCLEASE 1"/>
    <property type="match status" value="1"/>
</dbReference>
<keyword evidence="11" id="KW-1185">Reference proteome</keyword>
<evidence type="ECO:0000313" key="11">
    <source>
        <dbReference type="Proteomes" id="UP000070444"/>
    </source>
</evidence>
<dbReference type="OrthoDB" id="76364at2759"/>
<feature type="domain" description="VRR-NUC" evidence="9">
    <location>
        <begin position="1"/>
        <end position="71"/>
    </location>
</feature>
<comment type="cofactor">
    <cofactor evidence="8">
        <name>Mg(2+)</name>
        <dbReference type="ChEBI" id="CHEBI:18420"/>
    </cofactor>
    <cofactor evidence="8">
        <name>Mn(2+)</name>
        <dbReference type="ChEBI" id="CHEBI:29035"/>
    </cofactor>
</comment>
<dbReference type="GO" id="GO:0046872">
    <property type="term" value="F:metal ion binding"/>
    <property type="evidence" value="ECO:0007669"/>
    <property type="project" value="UniProtKB-KW"/>
</dbReference>
<comment type="similarity">
    <text evidence="2 8">Belongs to the FAN1 family.</text>
</comment>
<evidence type="ECO:0000256" key="2">
    <source>
        <dbReference type="ARBA" id="ARBA00005533"/>
    </source>
</evidence>
<dbReference type="GO" id="GO:0008409">
    <property type="term" value="F:5'-3' exonuclease activity"/>
    <property type="evidence" value="ECO:0007669"/>
    <property type="project" value="TreeGrafter"/>
</dbReference>
<comment type="subcellular location">
    <subcellularLocation>
        <location evidence="8">Nucleus</location>
    </subcellularLocation>
</comment>
<dbReference type="GO" id="GO:0036297">
    <property type="term" value="P:interstrand cross-link repair"/>
    <property type="evidence" value="ECO:0007669"/>
    <property type="project" value="InterPro"/>
</dbReference>
<dbReference type="EC" id="3.1.4.1" evidence="8"/>
<dbReference type="OMA" id="SENLCEF"/>
<evidence type="ECO:0000256" key="1">
    <source>
        <dbReference type="ARBA" id="ARBA00000983"/>
    </source>
</evidence>
<evidence type="ECO:0000256" key="6">
    <source>
        <dbReference type="ARBA" id="ARBA00022842"/>
    </source>
</evidence>
<evidence type="ECO:0000256" key="4">
    <source>
        <dbReference type="ARBA" id="ARBA00022723"/>
    </source>
</evidence>
<dbReference type="InterPro" id="IPR033315">
    <property type="entry name" value="Fan1-like"/>
</dbReference>
<dbReference type="PANTHER" id="PTHR15749">
    <property type="entry name" value="FANCONI-ASSOCIATED NUCLEASE 1"/>
    <property type="match status" value="1"/>
</dbReference>
<evidence type="ECO:0000256" key="8">
    <source>
        <dbReference type="RuleBase" id="RU365033"/>
    </source>
</evidence>
<keyword evidence="7 8" id="KW-0464">Manganese</keyword>
<evidence type="ECO:0000256" key="3">
    <source>
        <dbReference type="ARBA" id="ARBA00022722"/>
    </source>
</evidence>
<dbReference type="STRING" id="796925.A0A137P565"/>
<evidence type="ECO:0000259" key="9">
    <source>
        <dbReference type="SMART" id="SM00990"/>
    </source>
</evidence>
<dbReference type="InterPro" id="IPR014883">
    <property type="entry name" value="VRR_NUC"/>
</dbReference>
<protein>
    <recommendedName>
        <fullName evidence="8">Fanconi-associated nuclease</fullName>
        <ecNumber evidence="8">3.1.4.1</ecNumber>
    </recommendedName>
</protein>
<sequence>CIGGKVLVKIFELFCKDYYAYCSGMPDLCIWKPSENLCEFIEVKALSDTLSEKQKNWLGFLINCGVKVKVC</sequence>
<dbReference type="EMBL" id="KQ964512">
    <property type="protein sequence ID" value="KXN70148.1"/>
    <property type="molecule type" value="Genomic_DNA"/>
</dbReference>
<dbReference type="Pfam" id="PF08774">
    <property type="entry name" value="VRR_NUC"/>
    <property type="match status" value="1"/>
</dbReference>
<dbReference type="Proteomes" id="UP000070444">
    <property type="component" value="Unassembled WGS sequence"/>
</dbReference>
<keyword evidence="4 8" id="KW-0479">Metal-binding</keyword>
<dbReference type="GO" id="GO:0017108">
    <property type="term" value="F:5'-flap endonuclease activity"/>
    <property type="evidence" value="ECO:0007669"/>
    <property type="project" value="TreeGrafter"/>
</dbReference>
<keyword evidence="8" id="KW-0227">DNA damage</keyword>
<feature type="non-terminal residue" evidence="10">
    <location>
        <position position="1"/>
    </location>
</feature>
<feature type="non-terminal residue" evidence="10">
    <location>
        <position position="71"/>
    </location>
</feature>
<proteinExistence type="inferred from homology"/>
<keyword evidence="8" id="KW-0539">Nucleus</keyword>
<dbReference type="Gene3D" id="3.40.1350.10">
    <property type="match status" value="1"/>
</dbReference>
<dbReference type="SMART" id="SM00990">
    <property type="entry name" value="VRR_NUC"/>
    <property type="match status" value="1"/>
</dbReference>
<gene>
    <name evidence="10" type="ORF">CONCODRAFT_27377</name>
</gene>
<comment type="catalytic activity">
    <reaction evidence="1 8">
        <text>Hydrolytically removes 5'-nucleotides successively from the 3'-hydroxy termini of 3'-hydroxy-terminated oligonucleotides.</text>
        <dbReference type="EC" id="3.1.4.1"/>
    </reaction>
</comment>